<dbReference type="EMBL" id="HACA01014960">
    <property type="protein sequence ID" value="CDW32321.1"/>
    <property type="molecule type" value="Transcribed_RNA"/>
</dbReference>
<accession>A0A0K2U3N8</accession>
<evidence type="ECO:0000313" key="1">
    <source>
        <dbReference type="EMBL" id="CDW32321.1"/>
    </source>
</evidence>
<reference evidence="1" key="1">
    <citation type="submission" date="2014-05" db="EMBL/GenBank/DDBJ databases">
        <authorList>
            <person name="Chronopoulou M."/>
        </authorList>
    </citation>
    <scope>NUCLEOTIDE SEQUENCE</scope>
    <source>
        <tissue evidence="1">Whole organism</tissue>
    </source>
</reference>
<dbReference type="AlphaFoldDB" id="A0A0K2U3N8"/>
<organism evidence="1">
    <name type="scientific">Lepeophtheirus salmonis</name>
    <name type="common">Salmon louse</name>
    <name type="synonym">Caligus salmonis</name>
    <dbReference type="NCBI Taxonomy" id="72036"/>
    <lineage>
        <taxon>Eukaryota</taxon>
        <taxon>Metazoa</taxon>
        <taxon>Ecdysozoa</taxon>
        <taxon>Arthropoda</taxon>
        <taxon>Crustacea</taxon>
        <taxon>Multicrustacea</taxon>
        <taxon>Hexanauplia</taxon>
        <taxon>Copepoda</taxon>
        <taxon>Siphonostomatoida</taxon>
        <taxon>Caligidae</taxon>
        <taxon>Lepeophtheirus</taxon>
    </lineage>
</organism>
<proteinExistence type="predicted"/>
<name>A0A0K2U3N8_LEPSM</name>
<protein>
    <submittedName>
        <fullName evidence="1">Uncharacterized protein</fullName>
    </submittedName>
</protein>
<sequence>MVPEDLVGNICVEFLIGLEEVERNLLINKL</sequence>